<keyword evidence="16" id="KW-1185">Reference proteome</keyword>
<dbReference type="WBParaSite" id="PTRK_0000904700.1">
    <property type="protein sequence ID" value="PTRK_0000904700.1"/>
    <property type="gene ID" value="PTRK_0000904700"/>
</dbReference>
<proteinExistence type="inferred from homology"/>
<dbReference type="InterPro" id="IPR008928">
    <property type="entry name" value="6-hairpin_glycosidase_sf"/>
</dbReference>
<feature type="domain" description="Glycosyl hydrolase family 63 N-terminal" evidence="15">
    <location>
        <begin position="100"/>
        <end position="256"/>
    </location>
</feature>
<reference evidence="17" key="1">
    <citation type="submission" date="2017-02" db="UniProtKB">
        <authorList>
            <consortium name="WormBaseParasite"/>
        </authorList>
    </citation>
    <scope>IDENTIFICATION</scope>
</reference>
<evidence type="ECO:0000313" key="16">
    <source>
        <dbReference type="Proteomes" id="UP000038045"/>
    </source>
</evidence>
<keyword evidence="6" id="KW-0735">Signal-anchor</keyword>
<dbReference type="InterPro" id="IPR012341">
    <property type="entry name" value="6hp_glycosidase-like_sf"/>
</dbReference>
<sequence length="816" mass="95664">MRRIRGDTTRKKIEKGSKNNKKEDEALINEDNIIKKKQKTPKPRRTTFFQPRTLYGIAIVNILIVTFGLQQIYYKYYVQPQLSVTKTTLPLIINISQHESLKWSTYRPHLYFGLRTKHPTSPLFGIMWYEQPNLVTPLSQTPLRHWCDNGDSVKNYVWLFHDGRSYGKQKINDERYQLNTSFIADEHSWSSSITVNNTSKYIKKNLSLILYFSSQDNKTLFIYDEKNNKIKGNSKSHGYFEMTFHTLGNVIDKSFTINSTLIQPTNYKDYIMDNSVLNKKTNNYELRNNQKTRDGSKFIAIQFNIKLNGTVYITYQSKKGNTYIGEEYDNKLKSKTNEFLTTFEEKFNLKNKNVTLLHKNMGRVVLSNMLGGIGFFYGSNIVKSKYSTTDILQYYGPHSLLTGVPSRTLFPRGFLWDEAFHNILIRKFDPELSFEIFGSWLDTINIEGWIPREMILGSEAEARVPAEFVVQKDDVANPPAFFYLLELFLQNQKFIMNHKEELSKLYPRLQLWYTWLKRSQSGKVRGTFRWRDRNDDVTKVLNPKTLSSGLDDYPRASNPSEDEYHLDLRCWMALCSKVMRRLTEILKSDDIGLLESFRSEEEELNNYETLKKLHWSEESKAFSDYGNHSMSVALERELYYDNNGYMQYKSNKIFYEKGKLRFVDDVFGYNSLFPFLLKQIPPKASELKIMLDKISDPNILWSKYGLRSISKSSPYYNKKNTEHDPPYWRGNIWMNINYMALSSLKYYADIRGPYQRDALTIYEKLQSNVVSNVANVYKKTGYTWEHYNDQNGNGQGTRPFNGWSSLVLSMLSGDFN</sequence>
<feature type="transmembrane region" description="Helical" evidence="12">
    <location>
        <begin position="54"/>
        <end position="74"/>
    </location>
</feature>
<name>A0A0N4ZL92_PARTI</name>
<keyword evidence="7 12" id="KW-1133">Transmembrane helix</keyword>
<evidence type="ECO:0000256" key="1">
    <source>
        <dbReference type="ARBA" id="ARBA00004648"/>
    </source>
</evidence>
<feature type="region of interest" description="Disordered" evidence="13">
    <location>
        <begin position="1"/>
        <end position="26"/>
    </location>
</feature>
<dbReference type="Pfam" id="PF03200">
    <property type="entry name" value="Glyco_hydro_63"/>
    <property type="match status" value="1"/>
</dbReference>
<dbReference type="PANTHER" id="PTHR10412:SF11">
    <property type="entry name" value="MANNOSYL-OLIGOSACCHARIDE GLUCOSIDASE"/>
    <property type="match status" value="1"/>
</dbReference>
<keyword evidence="3 12" id="KW-0812">Transmembrane</keyword>
<evidence type="ECO:0000256" key="10">
    <source>
        <dbReference type="ARBA" id="ARBA00023295"/>
    </source>
</evidence>
<dbReference type="InterPro" id="IPR031631">
    <property type="entry name" value="Glyco_hydro_63N"/>
</dbReference>
<dbReference type="GO" id="GO:0006487">
    <property type="term" value="P:protein N-linked glycosylation"/>
    <property type="evidence" value="ECO:0007669"/>
    <property type="project" value="UniProtKB-UniRule"/>
</dbReference>
<protein>
    <recommendedName>
        <fullName evidence="11 12">Mannosyl-oligosaccharide glucosidase</fullName>
        <ecNumber evidence="11 12">3.2.1.106</ecNumber>
    </recommendedName>
</protein>
<evidence type="ECO:0000256" key="11">
    <source>
        <dbReference type="ARBA" id="ARBA00038888"/>
    </source>
</evidence>
<dbReference type="SUPFAM" id="SSF48208">
    <property type="entry name" value="Six-hairpin glycosidases"/>
    <property type="match status" value="1"/>
</dbReference>
<feature type="compositionally biased region" description="Basic and acidic residues" evidence="13">
    <location>
        <begin position="1"/>
        <end position="25"/>
    </location>
</feature>
<evidence type="ECO:0000256" key="8">
    <source>
        <dbReference type="ARBA" id="ARBA00023136"/>
    </source>
</evidence>
<evidence type="ECO:0000256" key="6">
    <source>
        <dbReference type="ARBA" id="ARBA00022968"/>
    </source>
</evidence>
<dbReference type="GO" id="GO:0005789">
    <property type="term" value="C:endoplasmic reticulum membrane"/>
    <property type="evidence" value="ECO:0007669"/>
    <property type="project" value="UniProtKB-SubCell"/>
</dbReference>
<dbReference type="GO" id="GO:0004573">
    <property type="term" value="F:Glc3Man9GlcNAc2 oligosaccharide glucosidase activity"/>
    <property type="evidence" value="ECO:0007669"/>
    <property type="project" value="UniProtKB-UniRule"/>
</dbReference>
<keyword evidence="5 12" id="KW-0256">Endoplasmic reticulum</keyword>
<dbReference type="PANTHER" id="PTHR10412">
    <property type="entry name" value="MANNOSYL-OLIGOSACCHARIDE GLUCOSIDASE"/>
    <property type="match status" value="1"/>
</dbReference>
<evidence type="ECO:0000256" key="3">
    <source>
        <dbReference type="ARBA" id="ARBA00022692"/>
    </source>
</evidence>
<comment type="subcellular location">
    <subcellularLocation>
        <location evidence="1 12">Endoplasmic reticulum membrane</location>
        <topology evidence="1 12">Single-pass type II membrane protein</topology>
    </subcellularLocation>
</comment>
<dbReference type="Gene3D" id="1.50.10.10">
    <property type="match status" value="1"/>
</dbReference>
<dbReference type="InterPro" id="IPR004888">
    <property type="entry name" value="Glycoside_hydrolase_63"/>
</dbReference>
<keyword evidence="4 12" id="KW-0378">Hydrolase</keyword>
<evidence type="ECO:0000256" key="7">
    <source>
        <dbReference type="ARBA" id="ARBA00022989"/>
    </source>
</evidence>
<accession>A0A0N4ZL92</accession>
<dbReference type="AlphaFoldDB" id="A0A0N4ZL92"/>
<dbReference type="STRING" id="131310.A0A0N4ZL92"/>
<evidence type="ECO:0000313" key="17">
    <source>
        <dbReference type="WBParaSite" id="PTRK_0000904700.1"/>
    </source>
</evidence>
<evidence type="ECO:0000259" key="14">
    <source>
        <dbReference type="Pfam" id="PF03200"/>
    </source>
</evidence>
<evidence type="ECO:0000256" key="9">
    <source>
        <dbReference type="ARBA" id="ARBA00023180"/>
    </source>
</evidence>
<evidence type="ECO:0000256" key="12">
    <source>
        <dbReference type="RuleBase" id="RU368089"/>
    </source>
</evidence>
<dbReference type="Gene3D" id="2.70.98.110">
    <property type="entry name" value="Glycosyl hydrolase family 63, N-terminal domain"/>
    <property type="match status" value="1"/>
</dbReference>
<dbReference type="InterPro" id="IPR038518">
    <property type="entry name" value="Glyco_hydro_63N_sf"/>
</dbReference>
<organism evidence="16 17">
    <name type="scientific">Parastrongyloides trichosuri</name>
    <name type="common">Possum-specific nematode worm</name>
    <dbReference type="NCBI Taxonomy" id="131310"/>
    <lineage>
        <taxon>Eukaryota</taxon>
        <taxon>Metazoa</taxon>
        <taxon>Ecdysozoa</taxon>
        <taxon>Nematoda</taxon>
        <taxon>Chromadorea</taxon>
        <taxon>Rhabditida</taxon>
        <taxon>Tylenchina</taxon>
        <taxon>Panagrolaimomorpha</taxon>
        <taxon>Strongyloidoidea</taxon>
        <taxon>Strongyloididae</taxon>
        <taxon>Parastrongyloides</taxon>
    </lineage>
</organism>
<evidence type="ECO:0000256" key="4">
    <source>
        <dbReference type="ARBA" id="ARBA00022801"/>
    </source>
</evidence>
<keyword evidence="9" id="KW-0325">Glycoprotein</keyword>
<comment type="catalytic activity">
    <reaction evidence="12">
        <text>N(4)-(alpha-D-Glc-(1-&gt;2)-alpha-D-Glc-(1-&gt;3)-alpha-D-Glc-(1-&gt;3)-alpha-D-Man-(1-&gt;2)-alpha-D-Man-(1-&gt;2)-alpha-D-Man-(1-&gt;3)-[alpha-D-Man-(1-&gt;2)-alpha-D-Man-(1-&gt;3)-[alpha-D-Man-(1-&gt;2)-alpha-D-Man-(1-&gt;6)]-alpha-D-Man-(1-&gt;6)]-beta-D-Man-(1-&gt;4)-beta-D-GlcNAc-(1-&gt;4)-beta-D-GlcNAc)-L-asparaginyl-[protein] + H2O = N(4)-(alpha-D-Glc-(1-&gt;3)-alpha-D-Glc-(1-&gt;3)-alpha-D-Man-(1-&gt;2)-alpha-D-Man-(1-&gt;2)-alpha-D-Man-(1-&gt;3)-[alpha-D-Man-(1-&gt;2)-alpha-D-Man-(1-&gt;3)-[alpha-D-Man-(1-&gt;2)-alpha-D-Man-(1-&gt;6)]-alpha-D-Man-(1-&gt;6)]-beta-D-Man-(1-&gt;4)-beta-D-GlcNAc-(1-&gt;4)-beta-D-GlcNAc)-L-asparaginyl-[protein] + beta-D-glucose</text>
        <dbReference type="Rhea" id="RHEA:55988"/>
        <dbReference type="Rhea" id="RHEA-COMP:12806"/>
        <dbReference type="Rhea" id="RHEA-COMP:14355"/>
        <dbReference type="ChEBI" id="CHEBI:15377"/>
        <dbReference type="ChEBI" id="CHEBI:15903"/>
        <dbReference type="ChEBI" id="CHEBI:59082"/>
        <dbReference type="ChEBI" id="CHEBI:132537"/>
        <dbReference type="EC" id="3.2.1.106"/>
    </reaction>
</comment>
<feature type="domain" description="Glycosyl hydrolase family 63 C-terminal" evidence="14">
    <location>
        <begin position="325"/>
        <end position="812"/>
    </location>
</feature>
<evidence type="ECO:0000256" key="5">
    <source>
        <dbReference type="ARBA" id="ARBA00022824"/>
    </source>
</evidence>
<evidence type="ECO:0000256" key="2">
    <source>
        <dbReference type="ARBA" id="ARBA00010833"/>
    </source>
</evidence>
<comment type="similarity">
    <text evidence="2 12">Belongs to the glycosyl hydrolase 63 family.</text>
</comment>
<evidence type="ECO:0000259" key="15">
    <source>
        <dbReference type="Pfam" id="PF16923"/>
    </source>
</evidence>
<dbReference type="Proteomes" id="UP000038045">
    <property type="component" value="Unplaced"/>
</dbReference>
<keyword evidence="8 12" id="KW-0472">Membrane</keyword>
<evidence type="ECO:0000256" key="13">
    <source>
        <dbReference type="SAM" id="MobiDB-lite"/>
    </source>
</evidence>
<comment type="function">
    <text evidence="12">Cleaves the distal alpha 1,2-linked glucose residue from the Glc(3)Man(9)GlcNAc(2) oligosaccharide precursor.</text>
</comment>
<keyword evidence="10 12" id="KW-0326">Glycosidase</keyword>
<dbReference type="EC" id="3.2.1.106" evidence="11 12"/>
<dbReference type="GO" id="GO:0009311">
    <property type="term" value="P:oligosaccharide metabolic process"/>
    <property type="evidence" value="ECO:0007669"/>
    <property type="project" value="UniProtKB-UniRule"/>
</dbReference>
<dbReference type="InterPro" id="IPR031335">
    <property type="entry name" value="Glyco_hydro_63_C"/>
</dbReference>
<dbReference type="Pfam" id="PF16923">
    <property type="entry name" value="Glyco_hydro_63N"/>
    <property type="match status" value="1"/>
</dbReference>